<protein>
    <submittedName>
        <fullName evidence="1">Uncharacterized protein</fullName>
    </submittedName>
</protein>
<gene>
    <name evidence="1" type="ORF">KC01_LOCUS15692</name>
</gene>
<proteinExistence type="predicted"/>
<evidence type="ECO:0000313" key="1">
    <source>
        <dbReference type="EMBL" id="CAL1585469.1"/>
    </source>
</evidence>
<keyword evidence="2" id="KW-1185">Reference proteome</keyword>
<reference evidence="1 2" key="1">
    <citation type="submission" date="2024-04" db="EMBL/GenBank/DDBJ databases">
        <authorList>
            <person name="Waldvogel A.-M."/>
            <person name="Schoenle A."/>
        </authorList>
    </citation>
    <scope>NUCLEOTIDE SEQUENCE [LARGE SCALE GENOMIC DNA]</scope>
</reference>
<evidence type="ECO:0000313" key="2">
    <source>
        <dbReference type="Proteomes" id="UP001497482"/>
    </source>
</evidence>
<organism evidence="1 2">
    <name type="scientific">Knipowitschia caucasica</name>
    <name type="common">Caucasian dwarf goby</name>
    <name type="synonym">Pomatoschistus caucasicus</name>
    <dbReference type="NCBI Taxonomy" id="637954"/>
    <lineage>
        <taxon>Eukaryota</taxon>
        <taxon>Metazoa</taxon>
        <taxon>Chordata</taxon>
        <taxon>Craniata</taxon>
        <taxon>Vertebrata</taxon>
        <taxon>Euteleostomi</taxon>
        <taxon>Actinopterygii</taxon>
        <taxon>Neopterygii</taxon>
        <taxon>Teleostei</taxon>
        <taxon>Neoteleostei</taxon>
        <taxon>Acanthomorphata</taxon>
        <taxon>Gobiaria</taxon>
        <taxon>Gobiiformes</taxon>
        <taxon>Gobioidei</taxon>
        <taxon>Gobiidae</taxon>
        <taxon>Gobiinae</taxon>
        <taxon>Knipowitschia</taxon>
    </lineage>
</organism>
<accession>A0AAV2KBV3</accession>
<name>A0AAV2KBV3_KNICA</name>
<dbReference type="AlphaFoldDB" id="A0AAV2KBV3"/>
<sequence length="94" mass="10196">MFISFDTSAQTGPFEETGRCLLTVALAGAASELSFLPPVALRAAVPQQLPHEGFERSQTRVPHVALLTAGGACYSREFTDYKEWALLGLVQELL</sequence>
<dbReference type="Proteomes" id="UP001497482">
    <property type="component" value="Chromosome 17"/>
</dbReference>
<dbReference type="EMBL" id="OZ035839">
    <property type="protein sequence ID" value="CAL1585469.1"/>
    <property type="molecule type" value="Genomic_DNA"/>
</dbReference>